<dbReference type="GO" id="GO:0006508">
    <property type="term" value="P:proteolysis"/>
    <property type="evidence" value="ECO:0007669"/>
    <property type="project" value="UniProtKB-KW"/>
</dbReference>
<dbReference type="PANTHER" id="PTHR11638">
    <property type="entry name" value="ATP-DEPENDENT CLP PROTEASE"/>
    <property type="match status" value="1"/>
</dbReference>
<comment type="caution">
    <text evidence="5">The sequence shown here is derived from an EMBL/GenBank/DDBJ whole genome shotgun (WGS) entry which is preliminary data.</text>
</comment>
<dbReference type="GO" id="GO:0005737">
    <property type="term" value="C:cytoplasm"/>
    <property type="evidence" value="ECO:0007669"/>
    <property type="project" value="TreeGrafter"/>
</dbReference>
<keyword evidence="6" id="KW-1185">Reference proteome</keyword>
<dbReference type="InterPro" id="IPR027417">
    <property type="entry name" value="P-loop_NTPase"/>
</dbReference>
<dbReference type="PRINTS" id="PR00300">
    <property type="entry name" value="CLPPROTEASEA"/>
</dbReference>
<keyword evidence="5" id="KW-0378">Hydrolase</keyword>
<dbReference type="PANTHER" id="PTHR11638:SF18">
    <property type="entry name" value="HEAT SHOCK PROTEIN 104"/>
    <property type="match status" value="1"/>
</dbReference>
<reference evidence="5 6" key="1">
    <citation type="submission" date="2018-11" db="EMBL/GenBank/DDBJ databases">
        <title>Genome sequencing of Lautropia sp. KCOM 2505 (= ChDC F240).</title>
        <authorList>
            <person name="Kook J.-K."/>
            <person name="Park S.-N."/>
            <person name="Lim Y.K."/>
        </authorList>
    </citation>
    <scope>NUCLEOTIDE SEQUENCE [LARGE SCALE GENOMIC DNA]</scope>
    <source>
        <strain evidence="5 6">KCOM 2505</strain>
    </source>
</reference>
<evidence type="ECO:0000313" key="5">
    <source>
        <dbReference type="EMBL" id="RRN44366.1"/>
    </source>
</evidence>
<feature type="domain" description="AAA+ ATPase" evidence="4">
    <location>
        <begin position="351"/>
        <end position="504"/>
    </location>
</feature>
<evidence type="ECO:0000313" key="6">
    <source>
        <dbReference type="Proteomes" id="UP000270261"/>
    </source>
</evidence>
<dbReference type="GO" id="GO:0008233">
    <property type="term" value="F:peptidase activity"/>
    <property type="evidence" value="ECO:0007669"/>
    <property type="project" value="UniProtKB-KW"/>
</dbReference>
<dbReference type="GO" id="GO:0005524">
    <property type="term" value="F:ATP binding"/>
    <property type="evidence" value="ECO:0007669"/>
    <property type="project" value="UniProtKB-KW"/>
</dbReference>
<dbReference type="InterPro" id="IPR050130">
    <property type="entry name" value="ClpA_ClpB"/>
</dbReference>
<organism evidence="5 6">
    <name type="scientific">Lautropia dentalis</name>
    <dbReference type="NCBI Taxonomy" id="2490857"/>
    <lineage>
        <taxon>Bacteria</taxon>
        <taxon>Pseudomonadati</taxon>
        <taxon>Pseudomonadota</taxon>
        <taxon>Betaproteobacteria</taxon>
        <taxon>Burkholderiales</taxon>
        <taxon>Burkholderiaceae</taxon>
        <taxon>Lautropia</taxon>
    </lineage>
</organism>
<dbReference type="InterPro" id="IPR003959">
    <property type="entry name" value="ATPase_AAA_core"/>
</dbReference>
<gene>
    <name evidence="5" type="ORF">EHV23_13705</name>
</gene>
<dbReference type="CDD" id="cd19499">
    <property type="entry name" value="RecA-like_ClpB_Hsp104-like"/>
    <property type="match status" value="1"/>
</dbReference>
<dbReference type="InterPro" id="IPR003593">
    <property type="entry name" value="AAA+_ATPase"/>
</dbReference>
<dbReference type="GO" id="GO:0016887">
    <property type="term" value="F:ATP hydrolysis activity"/>
    <property type="evidence" value="ECO:0007669"/>
    <property type="project" value="InterPro"/>
</dbReference>
<evidence type="ECO:0000256" key="3">
    <source>
        <dbReference type="SAM" id="Coils"/>
    </source>
</evidence>
<name>A0A3R8MQV3_9BURK</name>
<accession>A0A3R8MQV3</accession>
<evidence type="ECO:0000256" key="1">
    <source>
        <dbReference type="ARBA" id="ARBA00022741"/>
    </source>
</evidence>
<dbReference type="InterPro" id="IPR001270">
    <property type="entry name" value="ClpA/B"/>
</dbReference>
<dbReference type="Proteomes" id="UP000270261">
    <property type="component" value="Unassembled WGS sequence"/>
</dbReference>
<dbReference type="GO" id="GO:0034605">
    <property type="term" value="P:cellular response to heat"/>
    <property type="evidence" value="ECO:0007669"/>
    <property type="project" value="TreeGrafter"/>
</dbReference>
<keyword evidence="1" id="KW-0547">Nucleotide-binding</keyword>
<dbReference type="Gene3D" id="3.40.50.300">
    <property type="entry name" value="P-loop containing nucleotide triphosphate hydrolases"/>
    <property type="match status" value="1"/>
</dbReference>
<keyword evidence="5" id="KW-0645">Protease</keyword>
<dbReference type="RefSeq" id="WP_125096560.1">
    <property type="nucleotide sequence ID" value="NZ_RRUE01000002.1"/>
</dbReference>
<protein>
    <submittedName>
        <fullName evidence="5">ATP-dependent Clp protease ATP-binding subunit</fullName>
    </submittedName>
</protein>
<keyword evidence="2 5" id="KW-0067">ATP-binding</keyword>
<evidence type="ECO:0000256" key="2">
    <source>
        <dbReference type="ARBA" id="ARBA00022840"/>
    </source>
</evidence>
<dbReference type="Pfam" id="PF07724">
    <property type="entry name" value="AAA_2"/>
    <property type="match status" value="1"/>
</dbReference>
<proteinExistence type="predicted"/>
<evidence type="ECO:0000259" key="4">
    <source>
        <dbReference type="SMART" id="SM00382"/>
    </source>
</evidence>
<dbReference type="AlphaFoldDB" id="A0A3R8MQV3"/>
<dbReference type="SUPFAM" id="SSF52540">
    <property type="entry name" value="P-loop containing nucleoside triphosphate hydrolases"/>
    <property type="match status" value="1"/>
</dbReference>
<keyword evidence="3" id="KW-0175">Coiled coil</keyword>
<dbReference type="EMBL" id="RRUE01000002">
    <property type="protein sequence ID" value="RRN44366.1"/>
    <property type="molecule type" value="Genomic_DNA"/>
</dbReference>
<feature type="coiled-coil region" evidence="3">
    <location>
        <begin position="304"/>
        <end position="331"/>
    </location>
</feature>
<sequence>MTGEHSFWQEAFRRESGIRRGIILHGNVGDSFLSSGGMDGAWETVPAVVERLLKTRGFREVVFWDRVSGVSGVAPRTWRDLASSAVERDVTAEGVAYDFGEPSRTVRTPQAREQGGAMMVTPDDFLAVVSRAMLKARPDPVAFVIDWSHLLFGENNALTETERGWLLRMGKAIRDGDPGLYPIAGNGGAVVQSIVVFICQGLTVLPPILYQGNPLFKEINIPLPSRHERQAAVLRFQDLFDIDPPVQPQSRSLADMVDAMDGFTLRDIHNLAILSRQQRGMTHESLISLYRFGERHSPWEQLSHDKLRKAKETLEQRVKGQESAIEAVNRILIRAYTGLSGLQHSSKQRTPKGALFFVGPTGVGKTELARSLAQFLFGDEEACIRFDMSEFNHEHADQRLVGAPPGYVGFEQGGQLTNAVKSRPFSLLLFDEIEKAHPRILDKFLQILEDGRLTDGKGDTVQFSDTFIVFTSNIGAAQISPDDPSSRDAFIEHVRRHFVHELKRPELLGRIGGGNIIPFNFMKDEKFLVDIARVKLQPLRRRLKEKWGIKQLVFEDETRALQAVVRMVDKSSGGRGVLNALISALFDPMARFLFDEVGTPSRSEGRCITVMQAGDRPIFEFDLE</sequence>
<dbReference type="OrthoDB" id="9803641at2"/>
<dbReference type="SMART" id="SM00382">
    <property type="entry name" value="AAA"/>
    <property type="match status" value="1"/>
</dbReference>